<dbReference type="Proteomes" id="UP001057580">
    <property type="component" value="Chromosome"/>
</dbReference>
<gene>
    <name evidence="2" type="ORF">N0B31_01250</name>
</gene>
<dbReference type="GO" id="GO:0052717">
    <property type="term" value="F:tRNA-specific adenosine-34 deaminase activity"/>
    <property type="evidence" value="ECO:0007669"/>
    <property type="project" value="UniProtKB-EC"/>
</dbReference>
<sequence>MPAGVLAVGMDGLDLPERFADFDHASHTRRAIDLAREARDRGDDAYGSVLVRDDRIVAEARNAVVTDDDLRAHPELELARRAVREFTPEERVETVLYTSTEPCPMCAGGIYHAGLAAVVYSVSAERAGQLGTDLVVPSRDVFAGGARDVAVAGPVCAEAGEALHE</sequence>
<dbReference type="CDD" id="cd01285">
    <property type="entry name" value="nucleoside_deaminase"/>
    <property type="match status" value="1"/>
</dbReference>
<feature type="domain" description="CMP/dCMP-type deaminase" evidence="1">
    <location>
        <begin position="22"/>
        <end position="133"/>
    </location>
</feature>
<organism evidence="2 3">
    <name type="scientific">Salinirubellus salinus</name>
    <dbReference type="NCBI Taxonomy" id="1364945"/>
    <lineage>
        <taxon>Archaea</taxon>
        <taxon>Methanobacteriati</taxon>
        <taxon>Methanobacteriota</taxon>
        <taxon>Stenosarchaea group</taxon>
        <taxon>Halobacteria</taxon>
        <taxon>Halobacteriales</taxon>
        <taxon>Natronomonadaceae</taxon>
        <taxon>Salinirubellus</taxon>
    </lineage>
</organism>
<reference evidence="2" key="1">
    <citation type="submission" date="2022-09" db="EMBL/GenBank/DDBJ databases">
        <title>Diverse halophilic archaea isolated from saline environments.</title>
        <authorList>
            <person name="Cui H.-L."/>
        </authorList>
    </citation>
    <scope>NUCLEOTIDE SEQUENCE</scope>
    <source>
        <strain evidence="2">ZS-35-S2</strain>
    </source>
</reference>
<dbReference type="InterPro" id="IPR016193">
    <property type="entry name" value="Cytidine_deaminase-like"/>
</dbReference>
<dbReference type="AlphaFoldDB" id="A0A9E7UBB7"/>
<evidence type="ECO:0000313" key="2">
    <source>
        <dbReference type="EMBL" id="UWM54917.1"/>
    </source>
</evidence>
<dbReference type="InterPro" id="IPR002125">
    <property type="entry name" value="CMP_dCMP_dom"/>
</dbReference>
<dbReference type="GO" id="GO:0002100">
    <property type="term" value="P:tRNA wobble adenosine to inosine editing"/>
    <property type="evidence" value="ECO:0007669"/>
    <property type="project" value="InterPro"/>
</dbReference>
<dbReference type="Gene3D" id="3.40.140.10">
    <property type="entry name" value="Cytidine Deaminase, domain 2"/>
    <property type="match status" value="1"/>
</dbReference>
<keyword evidence="3" id="KW-1185">Reference proteome</keyword>
<dbReference type="PANTHER" id="PTHR11079:SF179">
    <property type="entry name" value="TRNA(ADENINE(34)) DEAMINASE, CHLOROPLASTIC"/>
    <property type="match status" value="1"/>
</dbReference>
<dbReference type="RefSeq" id="WP_260593945.1">
    <property type="nucleotide sequence ID" value="NZ_CP104003.1"/>
</dbReference>
<evidence type="ECO:0000313" key="3">
    <source>
        <dbReference type="Proteomes" id="UP001057580"/>
    </source>
</evidence>
<dbReference type="GO" id="GO:0046872">
    <property type="term" value="F:metal ion binding"/>
    <property type="evidence" value="ECO:0007669"/>
    <property type="project" value="UniProtKB-KW"/>
</dbReference>
<proteinExistence type="predicted"/>
<dbReference type="GeneID" id="74941006"/>
<accession>A0A9E7UBB7</accession>
<dbReference type="Pfam" id="PF00383">
    <property type="entry name" value="dCMP_cyt_deam_1"/>
    <property type="match status" value="1"/>
</dbReference>
<evidence type="ECO:0000259" key="1">
    <source>
        <dbReference type="PROSITE" id="PS51747"/>
    </source>
</evidence>
<name>A0A9E7UBB7_9EURY</name>
<dbReference type="PANTHER" id="PTHR11079">
    <property type="entry name" value="CYTOSINE DEAMINASE FAMILY MEMBER"/>
    <property type="match status" value="1"/>
</dbReference>
<protein>
    <submittedName>
        <fullName evidence="2">Nucleoside deaminase</fullName>
    </submittedName>
</protein>
<dbReference type="PROSITE" id="PS51747">
    <property type="entry name" value="CYT_DCMP_DEAMINASES_2"/>
    <property type="match status" value="1"/>
</dbReference>
<dbReference type="SUPFAM" id="SSF53927">
    <property type="entry name" value="Cytidine deaminase-like"/>
    <property type="match status" value="1"/>
</dbReference>
<dbReference type="KEGG" id="ssai:N0B31_01250"/>
<dbReference type="EMBL" id="CP104003">
    <property type="protein sequence ID" value="UWM54917.1"/>
    <property type="molecule type" value="Genomic_DNA"/>
</dbReference>